<evidence type="ECO:0000256" key="2">
    <source>
        <dbReference type="ARBA" id="ARBA00023121"/>
    </source>
</evidence>
<dbReference type="PANTHER" id="PTHR33434:SF2">
    <property type="entry name" value="FATTY ACID-BINDING PROTEIN TM_1468"/>
    <property type="match status" value="1"/>
</dbReference>
<evidence type="ECO:0000256" key="1">
    <source>
        <dbReference type="ARBA" id="ARBA00003238"/>
    </source>
</evidence>
<comment type="caution">
    <text evidence="3">The sequence shown here is derived from an EMBL/GenBank/DDBJ whole genome shotgun (WGS) entry which is preliminary data.</text>
</comment>
<dbReference type="PANTHER" id="PTHR33434">
    <property type="entry name" value="DEGV DOMAIN-CONTAINING PROTEIN DR_1986-RELATED"/>
    <property type="match status" value="1"/>
</dbReference>
<sequence>MRSFILVKEENLMKTAIITDSTAALPESLAKHPDVYQVYLQINLADGSTMTDTSDRDQVTAYYHSLASMNTLPRTSQPSMGEVVQVMDDLVAKGYDEVLIMTFPSALSGTFQNCQSVAQDYQDRLSVYLMDTRQTSIPLAYLVEVALHLIEAGKLSLAEIVDLLNHLDEAMVIYVIVGNLDNLVKGGRASKGMALLGNLLKIFPIVRIERNGALEMVEKVRTQKKDLKRMEELMEKEMTAYPEGLELALITTPDSPLAEEFEQMIAKDESQYPIRHGLIPPVIGTHLGCNSVAFCVLPKVENFKL</sequence>
<organism evidence="3 4">
    <name type="scientific">Aerococcus tenax</name>
    <dbReference type="NCBI Taxonomy" id="3078812"/>
    <lineage>
        <taxon>Bacteria</taxon>
        <taxon>Bacillati</taxon>
        <taxon>Bacillota</taxon>
        <taxon>Bacilli</taxon>
        <taxon>Lactobacillales</taxon>
        <taxon>Aerococcaceae</taxon>
        <taxon>Aerococcus</taxon>
    </lineage>
</organism>
<dbReference type="AlphaFoldDB" id="A0A5N1BTF7"/>
<dbReference type="SUPFAM" id="SSF82549">
    <property type="entry name" value="DAK1/DegV-like"/>
    <property type="match status" value="1"/>
</dbReference>
<dbReference type="InterPro" id="IPR050270">
    <property type="entry name" value="DegV_domain_contain"/>
</dbReference>
<dbReference type="GO" id="GO:0008289">
    <property type="term" value="F:lipid binding"/>
    <property type="evidence" value="ECO:0007669"/>
    <property type="project" value="UniProtKB-KW"/>
</dbReference>
<dbReference type="Gene3D" id="3.30.1180.10">
    <property type="match status" value="1"/>
</dbReference>
<dbReference type="InterPro" id="IPR003797">
    <property type="entry name" value="DegV"/>
</dbReference>
<reference evidence="4" key="1">
    <citation type="submission" date="2019-09" db="EMBL/GenBank/DDBJ databases">
        <title>Draft genome sequence assemblies of isolates from the urinary tract.</title>
        <authorList>
            <person name="Mores C.R."/>
            <person name="Putonti C."/>
            <person name="Wolfe A.J."/>
        </authorList>
    </citation>
    <scope>NUCLEOTIDE SEQUENCE [LARGE SCALE GENOMIC DNA]</scope>
    <source>
        <strain evidence="4">UMB8614</strain>
    </source>
</reference>
<evidence type="ECO:0000313" key="3">
    <source>
        <dbReference type="EMBL" id="KAA9241489.1"/>
    </source>
</evidence>
<name>A0A5N1BTF7_9LACT</name>
<protein>
    <submittedName>
        <fullName evidence="3">DegV family protein</fullName>
    </submittedName>
</protein>
<keyword evidence="4" id="KW-1185">Reference proteome</keyword>
<dbReference type="Gene3D" id="3.40.50.10170">
    <property type="match status" value="1"/>
</dbReference>
<keyword evidence="2" id="KW-0446">Lipid-binding</keyword>
<gene>
    <name evidence="3" type="ORF">F6I34_02595</name>
</gene>
<dbReference type="Proteomes" id="UP000326476">
    <property type="component" value="Unassembled WGS sequence"/>
</dbReference>
<dbReference type="Pfam" id="PF02645">
    <property type="entry name" value="DegV"/>
    <property type="match status" value="1"/>
</dbReference>
<dbReference type="InterPro" id="IPR043168">
    <property type="entry name" value="DegV_C"/>
</dbReference>
<accession>A0A5N1BTF7</accession>
<dbReference type="PROSITE" id="PS51482">
    <property type="entry name" value="DEGV"/>
    <property type="match status" value="1"/>
</dbReference>
<proteinExistence type="predicted"/>
<dbReference type="NCBIfam" id="TIGR00762">
    <property type="entry name" value="DegV"/>
    <property type="match status" value="1"/>
</dbReference>
<dbReference type="EMBL" id="VYVN01000004">
    <property type="protein sequence ID" value="KAA9241489.1"/>
    <property type="molecule type" value="Genomic_DNA"/>
</dbReference>
<comment type="function">
    <text evidence="1">May bind long-chain fatty acids, such as palmitate, and may play a role in lipid transport or fatty acid metabolism.</text>
</comment>
<evidence type="ECO:0000313" key="4">
    <source>
        <dbReference type="Proteomes" id="UP000326476"/>
    </source>
</evidence>